<organism evidence="8 9">
    <name type="scientific">Papiliotrema laurentii</name>
    <name type="common">Cryptococcus laurentii</name>
    <dbReference type="NCBI Taxonomy" id="5418"/>
    <lineage>
        <taxon>Eukaryota</taxon>
        <taxon>Fungi</taxon>
        <taxon>Dikarya</taxon>
        <taxon>Basidiomycota</taxon>
        <taxon>Agaricomycotina</taxon>
        <taxon>Tremellomycetes</taxon>
        <taxon>Tremellales</taxon>
        <taxon>Rhynchogastremaceae</taxon>
        <taxon>Papiliotrema</taxon>
    </lineage>
</organism>
<dbReference type="PANTHER" id="PTHR48075">
    <property type="entry name" value="3-HYDROXYACYL-COA DEHYDROGENASE FAMILY PROTEIN"/>
    <property type="match status" value="1"/>
</dbReference>
<dbReference type="InterPro" id="IPR006176">
    <property type="entry name" value="3-OHacyl-CoA_DH_NAD-bd"/>
</dbReference>
<proteinExistence type="inferred from homology"/>
<dbReference type="Gene3D" id="1.10.1040.10">
    <property type="entry name" value="N-(1-d-carboxylethyl)-l-norvaline Dehydrogenase, domain 2"/>
    <property type="match status" value="1"/>
</dbReference>
<gene>
    <name evidence="8" type="ORF">DB88DRAFT_536277</name>
</gene>
<protein>
    <submittedName>
        <fullName evidence="8">3-hydroxybutyryl-CoA dehydrogenase</fullName>
    </submittedName>
</protein>
<feature type="site" description="Important for catalytic activity" evidence="3">
    <location>
        <position position="156"/>
    </location>
</feature>
<evidence type="ECO:0000256" key="3">
    <source>
        <dbReference type="PIRSR" id="PIRSR000105-1"/>
    </source>
</evidence>
<dbReference type="SUPFAM" id="SSF48179">
    <property type="entry name" value="6-phosphogluconate dehydrogenase C-terminal domain-like"/>
    <property type="match status" value="1"/>
</dbReference>
<keyword evidence="9" id="KW-1185">Reference proteome</keyword>
<evidence type="ECO:0000259" key="6">
    <source>
        <dbReference type="Pfam" id="PF00725"/>
    </source>
</evidence>
<comment type="similarity">
    <text evidence="1">Belongs to the 3-hydroxyacyl-CoA dehydrogenase family.</text>
</comment>
<dbReference type="InterPro" id="IPR006108">
    <property type="entry name" value="3HC_DH_C"/>
</dbReference>
<evidence type="ECO:0000313" key="8">
    <source>
        <dbReference type="EMBL" id="KAK1922244.1"/>
    </source>
</evidence>
<evidence type="ECO:0000259" key="7">
    <source>
        <dbReference type="Pfam" id="PF02737"/>
    </source>
</evidence>
<dbReference type="InterPro" id="IPR008927">
    <property type="entry name" value="6-PGluconate_DH-like_C_sf"/>
</dbReference>
<keyword evidence="2" id="KW-0560">Oxidoreductase</keyword>
<feature type="binding site" evidence="4">
    <location>
        <position position="38"/>
    </location>
    <ligand>
        <name>NAD(+)</name>
        <dbReference type="ChEBI" id="CHEBI:57540"/>
    </ligand>
</feature>
<accession>A0AAD9FMP4</accession>
<feature type="region of interest" description="Disordered" evidence="5">
    <location>
        <begin position="66"/>
        <end position="87"/>
    </location>
</feature>
<sequence>MAAAHSIKKAAVIGAGQMGLGIAYVTALHARIPVTLHDPSSSVLSASLKRFDGWLDKDVSKGRLSKEDAEAAKDRVKGVKGDGTEGGEALKDDTDLVIEAIPEIPDLKAGLFKRLAGILPAPAILGSNTSSISLTRLARAAETGAVGASERVVGIHFFNPVPVMKLVEIIPALQTSAETIERAKAFGVACKKEVVTSKDSPGFIANAILMPMINEATMVLEKGTATPEHIDTTFRLGMGHPMGPLRLADLIGLDTCLSIQRVLHNETGDSKYRPSGLLVRMVDAGWVGEKVGKGFYEYPKKA</sequence>
<name>A0AAD9FMP4_PAPLA</name>
<dbReference type="EMBL" id="JAODAN010000009">
    <property type="protein sequence ID" value="KAK1922244.1"/>
    <property type="molecule type" value="Genomic_DNA"/>
</dbReference>
<feature type="binding site" evidence="4">
    <location>
        <position position="108"/>
    </location>
    <ligand>
        <name>NAD(+)</name>
        <dbReference type="ChEBI" id="CHEBI:57540"/>
    </ligand>
</feature>
<feature type="binding site" evidence="4">
    <location>
        <position position="130"/>
    </location>
    <ligand>
        <name>NAD(+)</name>
        <dbReference type="ChEBI" id="CHEBI:57540"/>
    </ligand>
</feature>
<dbReference type="Proteomes" id="UP001182556">
    <property type="component" value="Unassembled WGS sequence"/>
</dbReference>
<evidence type="ECO:0000256" key="5">
    <source>
        <dbReference type="SAM" id="MobiDB-lite"/>
    </source>
</evidence>
<dbReference type="Gene3D" id="3.40.50.720">
    <property type="entry name" value="NAD(P)-binding Rossmann-like Domain"/>
    <property type="match status" value="1"/>
</dbReference>
<feature type="binding site" evidence="4">
    <location>
        <position position="159"/>
    </location>
    <ligand>
        <name>NAD(+)</name>
        <dbReference type="ChEBI" id="CHEBI:57540"/>
    </ligand>
</feature>
<evidence type="ECO:0000313" key="9">
    <source>
        <dbReference type="Proteomes" id="UP001182556"/>
    </source>
</evidence>
<dbReference type="InterPro" id="IPR013328">
    <property type="entry name" value="6PGD_dom2"/>
</dbReference>
<dbReference type="AlphaFoldDB" id="A0AAD9FMP4"/>
<dbReference type="PANTHER" id="PTHR48075:SF5">
    <property type="entry name" value="3-HYDROXYBUTYRYL-COA DEHYDROGENASE"/>
    <property type="match status" value="1"/>
</dbReference>
<reference evidence="8" key="1">
    <citation type="submission" date="2023-02" db="EMBL/GenBank/DDBJ databases">
        <title>Identification and recombinant expression of a fungal hydrolase from Papiliotrema laurentii that hydrolyzes apple cutin and clears colloidal polyester polyurethane.</title>
        <authorList>
            <consortium name="DOE Joint Genome Institute"/>
            <person name="Roman V.A."/>
            <person name="Bojanowski C."/>
            <person name="Crable B.R."/>
            <person name="Wagner D.N."/>
            <person name="Hung C.S."/>
            <person name="Nadeau L.J."/>
            <person name="Schratz L."/>
            <person name="Haridas S."/>
            <person name="Pangilinan J."/>
            <person name="Lipzen A."/>
            <person name="Na H."/>
            <person name="Yan M."/>
            <person name="Ng V."/>
            <person name="Grigoriev I.V."/>
            <person name="Spatafora J.W."/>
            <person name="Barlow D."/>
            <person name="Biffinger J."/>
            <person name="Kelley-Loughnane N."/>
            <person name="Varaljay V.A."/>
            <person name="Crookes-Goodson W.J."/>
        </authorList>
    </citation>
    <scope>NUCLEOTIDE SEQUENCE</scope>
    <source>
        <strain evidence="8">5307AH</strain>
    </source>
</reference>
<dbReference type="PIRSF" id="PIRSF000105">
    <property type="entry name" value="HCDH"/>
    <property type="match status" value="1"/>
</dbReference>
<dbReference type="InterPro" id="IPR036291">
    <property type="entry name" value="NAD(P)-bd_dom_sf"/>
</dbReference>
<evidence type="ECO:0000256" key="4">
    <source>
        <dbReference type="PIRSR" id="PIRSR000105-2"/>
    </source>
</evidence>
<dbReference type="GO" id="GO:0006631">
    <property type="term" value="P:fatty acid metabolic process"/>
    <property type="evidence" value="ECO:0007669"/>
    <property type="project" value="InterPro"/>
</dbReference>
<evidence type="ECO:0000256" key="2">
    <source>
        <dbReference type="ARBA" id="ARBA00023002"/>
    </source>
</evidence>
<comment type="caution">
    <text evidence="8">The sequence shown here is derived from an EMBL/GenBank/DDBJ whole genome shotgun (WGS) entry which is preliminary data.</text>
</comment>
<feature type="domain" description="3-hydroxyacyl-CoA dehydrogenase NAD binding" evidence="7">
    <location>
        <begin position="9"/>
        <end position="199"/>
    </location>
</feature>
<dbReference type="SUPFAM" id="SSF51735">
    <property type="entry name" value="NAD(P)-binding Rossmann-fold domains"/>
    <property type="match status" value="1"/>
</dbReference>
<feature type="domain" description="3-hydroxyacyl-CoA dehydrogenase C-terminal" evidence="6">
    <location>
        <begin position="202"/>
        <end position="298"/>
    </location>
</feature>
<dbReference type="Pfam" id="PF02737">
    <property type="entry name" value="3HCDH_N"/>
    <property type="match status" value="1"/>
</dbReference>
<dbReference type="InterPro" id="IPR022694">
    <property type="entry name" value="3-OHacyl-CoA_DH"/>
</dbReference>
<dbReference type="GO" id="GO:0016616">
    <property type="term" value="F:oxidoreductase activity, acting on the CH-OH group of donors, NAD or NADP as acceptor"/>
    <property type="evidence" value="ECO:0007669"/>
    <property type="project" value="InterPro"/>
</dbReference>
<feature type="binding site" evidence="4">
    <location>
        <position position="290"/>
    </location>
    <ligand>
        <name>NAD(+)</name>
        <dbReference type="ChEBI" id="CHEBI:57540"/>
    </ligand>
</feature>
<feature type="binding site" evidence="4">
    <location>
        <position position="103"/>
    </location>
    <ligand>
        <name>NAD(+)</name>
        <dbReference type="ChEBI" id="CHEBI:57540"/>
    </ligand>
</feature>
<evidence type="ECO:0000256" key="1">
    <source>
        <dbReference type="ARBA" id="ARBA00009463"/>
    </source>
</evidence>
<dbReference type="Pfam" id="PF00725">
    <property type="entry name" value="3HCDH"/>
    <property type="match status" value="1"/>
</dbReference>
<keyword evidence="4" id="KW-0520">NAD</keyword>
<feature type="binding site" evidence="4">
    <location>
        <begin position="14"/>
        <end position="19"/>
    </location>
    <ligand>
        <name>NAD(+)</name>
        <dbReference type="ChEBI" id="CHEBI:57540"/>
    </ligand>
</feature>
<dbReference type="GO" id="GO:0070403">
    <property type="term" value="F:NAD+ binding"/>
    <property type="evidence" value="ECO:0007669"/>
    <property type="project" value="InterPro"/>
</dbReference>